<dbReference type="SFLD" id="SFLDS00052">
    <property type="entry name" value="Ferric_Reductase_Domain"/>
    <property type="match status" value="1"/>
</dbReference>
<dbReference type="SUPFAM" id="SSF63380">
    <property type="entry name" value="Riboflavin synthase domain-like"/>
    <property type="match status" value="1"/>
</dbReference>
<dbReference type="PANTHER" id="PTHR32361">
    <property type="entry name" value="FERRIC/CUPRIC REDUCTASE TRANSMEMBRANE COMPONENT"/>
    <property type="match status" value="1"/>
</dbReference>
<keyword evidence="9" id="KW-0560">Oxidoreductase</keyword>
<dbReference type="Proteomes" id="UP001629113">
    <property type="component" value="Unassembled WGS sequence"/>
</dbReference>
<evidence type="ECO:0000256" key="1">
    <source>
        <dbReference type="ARBA" id="ARBA00004651"/>
    </source>
</evidence>
<sequence>MASREQKIRYAQVHDELASKLYAAGVLGIIALITSFRLLRFLTRRYAPDSLKTSALARVQATIYRFFQKALIRRIPGFTSAGHALIVLAYLAINLSLTLTNIDWSSRVGLAKRCGWMAYTNMALIVFLALKNTPLAFMTATSYERINCLHQIGGYTTVAFVILHAALMADFFVGYHTEILLEHEQIVGMVAGAAMIIIGASALALKKLRYEIFYIVHITMFLTIIVTLGFHRPDFGLKAVYVIIFTACVWVADRLIRSIRVLWHSYGNRAIVTPLAHAGTRITLKKTSSSRIAAGSHCFVWIPAIRAFETHPFTIASSTVDSIELVVAAQDGFTKDLHSYARKNPGALLRASFHGPYGTTPDFSKVAERVVLIAGGSGASFTFGIALSIIERLAANSPKKVDFIWVVRDRESISWHEKELAQLQSSPLINLILHASRIGIDDSPSEPTSPISPTDSEKSNAETALSNASTVVSASSEKQHLPSLDVEKYPAIQAHELSARSRTWRILPGRPDVKYLIEHAVADATKDGSRRVAIVACGPEALMRTVRRTTADCITVSGTGPSISLHSEQFGW</sequence>
<dbReference type="SUPFAM" id="SSF52343">
    <property type="entry name" value="Ferredoxin reductase-like, C-terminal NADP-linked domain"/>
    <property type="match status" value="1"/>
</dbReference>
<evidence type="ECO:0000256" key="8">
    <source>
        <dbReference type="ARBA" id="ARBA00022989"/>
    </source>
</evidence>
<feature type="transmembrane region" description="Helical" evidence="14">
    <location>
        <begin position="236"/>
        <end position="256"/>
    </location>
</feature>
<feature type="transmembrane region" description="Helical" evidence="14">
    <location>
        <begin position="212"/>
        <end position="230"/>
    </location>
</feature>
<keyword evidence="4" id="KW-0813">Transport</keyword>
<evidence type="ECO:0000256" key="6">
    <source>
        <dbReference type="ARBA" id="ARBA00022692"/>
    </source>
</evidence>
<evidence type="ECO:0000256" key="9">
    <source>
        <dbReference type="ARBA" id="ARBA00023002"/>
    </source>
</evidence>
<keyword evidence="7" id="KW-0249">Electron transport</keyword>
<feature type="domain" description="FAD-binding FR-type" evidence="15">
    <location>
        <begin position="248"/>
        <end position="363"/>
    </location>
</feature>
<dbReference type="InterPro" id="IPR013112">
    <property type="entry name" value="FAD-bd_8"/>
</dbReference>
<evidence type="ECO:0000256" key="5">
    <source>
        <dbReference type="ARBA" id="ARBA00022475"/>
    </source>
</evidence>
<evidence type="ECO:0000256" key="13">
    <source>
        <dbReference type="SAM" id="MobiDB-lite"/>
    </source>
</evidence>
<reference evidence="16 17" key="1">
    <citation type="submission" date="2024-06" db="EMBL/GenBank/DDBJ databases">
        <title>Complete genome of Phlyctema vagabunda strain 19-DSS-EL-015.</title>
        <authorList>
            <person name="Fiorenzani C."/>
        </authorList>
    </citation>
    <scope>NUCLEOTIDE SEQUENCE [LARGE SCALE GENOMIC DNA]</scope>
    <source>
        <strain evidence="16 17">19-DSS-EL-015</strain>
    </source>
</reference>
<keyword evidence="10" id="KW-0406">Ion transport</keyword>
<feature type="transmembrane region" description="Helical" evidence="14">
    <location>
        <begin position="152"/>
        <end position="174"/>
    </location>
</feature>
<feature type="compositionally biased region" description="Low complexity" evidence="13">
    <location>
        <begin position="441"/>
        <end position="454"/>
    </location>
</feature>
<evidence type="ECO:0000313" key="17">
    <source>
        <dbReference type="Proteomes" id="UP001629113"/>
    </source>
</evidence>
<feature type="region of interest" description="Disordered" evidence="13">
    <location>
        <begin position="440"/>
        <end position="459"/>
    </location>
</feature>
<keyword evidence="5" id="KW-1003">Cell membrane</keyword>
<evidence type="ECO:0000256" key="10">
    <source>
        <dbReference type="ARBA" id="ARBA00023065"/>
    </source>
</evidence>
<proteinExistence type="inferred from homology"/>
<keyword evidence="8 14" id="KW-1133">Transmembrane helix</keyword>
<evidence type="ECO:0000256" key="11">
    <source>
        <dbReference type="ARBA" id="ARBA00023136"/>
    </source>
</evidence>
<protein>
    <recommendedName>
        <fullName evidence="3">ferric-chelate reductase (NADPH)</fullName>
        <ecNumber evidence="3">1.16.1.9</ecNumber>
    </recommendedName>
</protein>
<name>A0ABR4P9T2_9HELO</name>
<organism evidence="16 17">
    <name type="scientific">Phlyctema vagabunda</name>
    <dbReference type="NCBI Taxonomy" id="108571"/>
    <lineage>
        <taxon>Eukaryota</taxon>
        <taxon>Fungi</taxon>
        <taxon>Dikarya</taxon>
        <taxon>Ascomycota</taxon>
        <taxon>Pezizomycotina</taxon>
        <taxon>Leotiomycetes</taxon>
        <taxon>Helotiales</taxon>
        <taxon>Dermateaceae</taxon>
        <taxon>Phlyctema</taxon>
    </lineage>
</organism>
<comment type="catalytic activity">
    <reaction evidence="12">
        <text>2 a Fe(II)-siderophore + NADP(+) + H(+) = 2 a Fe(III)-siderophore + NADPH</text>
        <dbReference type="Rhea" id="RHEA:28795"/>
        <dbReference type="Rhea" id="RHEA-COMP:11342"/>
        <dbReference type="Rhea" id="RHEA-COMP:11344"/>
        <dbReference type="ChEBI" id="CHEBI:15378"/>
        <dbReference type="ChEBI" id="CHEBI:29033"/>
        <dbReference type="ChEBI" id="CHEBI:29034"/>
        <dbReference type="ChEBI" id="CHEBI:57783"/>
        <dbReference type="ChEBI" id="CHEBI:58349"/>
        <dbReference type="EC" id="1.16.1.9"/>
    </reaction>
</comment>
<dbReference type="InterPro" id="IPR017938">
    <property type="entry name" value="Riboflavin_synthase-like_b-brl"/>
</dbReference>
<dbReference type="InterPro" id="IPR017927">
    <property type="entry name" value="FAD-bd_FR_type"/>
</dbReference>
<dbReference type="PROSITE" id="PS51384">
    <property type="entry name" value="FAD_FR"/>
    <property type="match status" value="1"/>
</dbReference>
<dbReference type="InterPro" id="IPR013121">
    <property type="entry name" value="Fe_red_NAD-bd_6"/>
</dbReference>
<evidence type="ECO:0000256" key="2">
    <source>
        <dbReference type="ARBA" id="ARBA00006278"/>
    </source>
</evidence>
<evidence type="ECO:0000256" key="14">
    <source>
        <dbReference type="SAM" id="Phobius"/>
    </source>
</evidence>
<feature type="transmembrane region" description="Helical" evidence="14">
    <location>
        <begin position="75"/>
        <end position="96"/>
    </location>
</feature>
<keyword evidence="6 14" id="KW-0812">Transmembrane</keyword>
<gene>
    <name evidence="16" type="ORF">PVAG01_08552</name>
</gene>
<dbReference type="Pfam" id="PF08022">
    <property type="entry name" value="FAD_binding_8"/>
    <property type="match status" value="1"/>
</dbReference>
<feature type="transmembrane region" description="Helical" evidence="14">
    <location>
        <begin position="186"/>
        <end position="205"/>
    </location>
</feature>
<accession>A0ABR4P9T2</accession>
<evidence type="ECO:0000259" key="15">
    <source>
        <dbReference type="PROSITE" id="PS51384"/>
    </source>
</evidence>
<feature type="transmembrane region" description="Helical" evidence="14">
    <location>
        <begin position="20"/>
        <end position="39"/>
    </location>
</feature>
<feature type="transmembrane region" description="Helical" evidence="14">
    <location>
        <begin position="370"/>
        <end position="390"/>
    </location>
</feature>
<dbReference type="PANTHER" id="PTHR32361:SF28">
    <property type="entry name" value="FRP1P"/>
    <property type="match status" value="1"/>
</dbReference>
<comment type="caution">
    <text evidence="16">The sequence shown here is derived from an EMBL/GenBank/DDBJ whole genome shotgun (WGS) entry which is preliminary data.</text>
</comment>
<dbReference type="CDD" id="cd06186">
    <property type="entry name" value="NOX_Duox_like_FAD_NADP"/>
    <property type="match status" value="1"/>
</dbReference>
<dbReference type="SFLD" id="SFLDG01168">
    <property type="entry name" value="Ferric_reductase_subgroup_(FRE"/>
    <property type="match status" value="1"/>
</dbReference>
<evidence type="ECO:0000256" key="3">
    <source>
        <dbReference type="ARBA" id="ARBA00012668"/>
    </source>
</evidence>
<evidence type="ECO:0000313" key="16">
    <source>
        <dbReference type="EMBL" id="KAL3420053.1"/>
    </source>
</evidence>
<keyword evidence="17" id="KW-1185">Reference proteome</keyword>
<dbReference type="InterPro" id="IPR051410">
    <property type="entry name" value="Ferric/Cupric_Reductase"/>
</dbReference>
<evidence type="ECO:0000256" key="12">
    <source>
        <dbReference type="ARBA" id="ARBA00048483"/>
    </source>
</evidence>
<dbReference type="InterPro" id="IPR013130">
    <property type="entry name" value="Fe3_Rdtase_TM_dom"/>
</dbReference>
<dbReference type="EMBL" id="JBFCZG010000007">
    <property type="protein sequence ID" value="KAL3420053.1"/>
    <property type="molecule type" value="Genomic_DNA"/>
</dbReference>
<keyword evidence="11 14" id="KW-0472">Membrane</keyword>
<dbReference type="InterPro" id="IPR039261">
    <property type="entry name" value="FNR_nucleotide-bd"/>
</dbReference>
<dbReference type="Gene3D" id="3.40.50.80">
    <property type="entry name" value="Nucleotide-binding domain of ferredoxin-NADP reductase (FNR) module"/>
    <property type="match status" value="1"/>
</dbReference>
<dbReference type="Pfam" id="PF08030">
    <property type="entry name" value="NAD_binding_6"/>
    <property type="match status" value="1"/>
</dbReference>
<dbReference type="Pfam" id="PF01794">
    <property type="entry name" value="Ferric_reduct"/>
    <property type="match status" value="1"/>
</dbReference>
<evidence type="ECO:0000256" key="4">
    <source>
        <dbReference type="ARBA" id="ARBA00022448"/>
    </source>
</evidence>
<comment type="subcellular location">
    <subcellularLocation>
        <location evidence="1">Cell membrane</location>
        <topology evidence="1">Multi-pass membrane protein</topology>
    </subcellularLocation>
</comment>
<dbReference type="EC" id="1.16.1.9" evidence="3"/>
<comment type="similarity">
    <text evidence="2">Belongs to the ferric reductase (FRE) family.</text>
</comment>
<evidence type="ECO:0000256" key="7">
    <source>
        <dbReference type="ARBA" id="ARBA00022982"/>
    </source>
</evidence>